<dbReference type="SUPFAM" id="SSF141259">
    <property type="entry name" value="CarD-like"/>
    <property type="match status" value="1"/>
</dbReference>
<dbReference type="GO" id="GO:0003678">
    <property type="term" value="F:DNA helicase activity"/>
    <property type="evidence" value="ECO:0007669"/>
    <property type="project" value="TreeGrafter"/>
</dbReference>
<evidence type="ECO:0000256" key="8">
    <source>
        <dbReference type="ARBA" id="ARBA00023204"/>
    </source>
</evidence>
<comment type="similarity">
    <text evidence="9">In the C-terminal section; belongs to the helicase family. RecG subfamily.</text>
</comment>
<dbReference type="Pfam" id="PF17757">
    <property type="entry name" value="UvrB_inter"/>
    <property type="match status" value="1"/>
</dbReference>
<gene>
    <name evidence="9 12" type="primary">mfd</name>
    <name evidence="12" type="ORF">DDZ16_02760</name>
</gene>
<dbReference type="PROSITE" id="PS51192">
    <property type="entry name" value="HELICASE_ATP_BIND_1"/>
    <property type="match status" value="1"/>
</dbReference>
<comment type="function">
    <text evidence="9">Couples transcription and DNA repair by recognizing RNA polymerase (RNAP) stalled at DNA lesions. Mediates ATP-dependent release of RNAP and its truncated transcript from the DNA, and recruitment of nucleotide excision repair machinery to the damaged site.</text>
</comment>
<dbReference type="Pfam" id="PF00270">
    <property type="entry name" value="DEAD"/>
    <property type="match status" value="1"/>
</dbReference>
<evidence type="ECO:0000313" key="13">
    <source>
        <dbReference type="Proteomes" id="UP000244956"/>
    </source>
</evidence>
<evidence type="ECO:0000259" key="10">
    <source>
        <dbReference type="PROSITE" id="PS51192"/>
    </source>
</evidence>
<keyword evidence="3 9" id="KW-0227">DNA damage</keyword>
<evidence type="ECO:0000256" key="4">
    <source>
        <dbReference type="ARBA" id="ARBA00022801"/>
    </source>
</evidence>
<organism evidence="12 13">
    <name type="scientific">Marinilabilia rubra</name>
    <dbReference type="NCBI Taxonomy" id="2162893"/>
    <lineage>
        <taxon>Bacteria</taxon>
        <taxon>Pseudomonadati</taxon>
        <taxon>Bacteroidota</taxon>
        <taxon>Bacteroidia</taxon>
        <taxon>Marinilabiliales</taxon>
        <taxon>Marinilabiliaceae</taxon>
        <taxon>Marinilabilia</taxon>
    </lineage>
</organism>
<name>A0A2U2BEG0_9BACT</name>
<dbReference type="SUPFAM" id="SSF52540">
    <property type="entry name" value="P-loop containing nucleoside triphosphate hydrolases"/>
    <property type="match status" value="3"/>
</dbReference>
<comment type="caution">
    <text evidence="12">The sequence shown here is derived from an EMBL/GenBank/DDBJ whole genome shotgun (WGS) entry which is preliminary data.</text>
</comment>
<dbReference type="InterPro" id="IPR047112">
    <property type="entry name" value="RecG/Mfd"/>
</dbReference>
<evidence type="ECO:0000313" key="12">
    <source>
        <dbReference type="EMBL" id="PWE01423.1"/>
    </source>
</evidence>
<dbReference type="HAMAP" id="MF_00969">
    <property type="entry name" value="TRCF"/>
    <property type="match status" value="1"/>
</dbReference>
<dbReference type="AlphaFoldDB" id="A0A2U2BEG0"/>
<dbReference type="InterPro" id="IPR027417">
    <property type="entry name" value="P-loop_NTPase"/>
</dbReference>
<evidence type="ECO:0000256" key="1">
    <source>
        <dbReference type="ARBA" id="ARBA00022490"/>
    </source>
</evidence>
<keyword evidence="8 9" id="KW-0234">DNA repair</keyword>
<keyword evidence="6 9" id="KW-0067">ATP-binding</keyword>
<dbReference type="CDD" id="cd17991">
    <property type="entry name" value="DEXHc_TRCF"/>
    <property type="match status" value="1"/>
</dbReference>
<feature type="domain" description="Helicase ATP-binding" evidence="10">
    <location>
        <begin position="597"/>
        <end position="758"/>
    </location>
</feature>
<evidence type="ECO:0000256" key="6">
    <source>
        <dbReference type="ARBA" id="ARBA00022840"/>
    </source>
</evidence>
<dbReference type="SMART" id="SM00487">
    <property type="entry name" value="DEXDc"/>
    <property type="match status" value="1"/>
</dbReference>
<dbReference type="PANTHER" id="PTHR47964:SF1">
    <property type="entry name" value="ATP-DEPENDENT DNA HELICASE HOMOLOG RECG, CHLOROPLASTIC"/>
    <property type="match status" value="1"/>
</dbReference>
<evidence type="ECO:0000256" key="5">
    <source>
        <dbReference type="ARBA" id="ARBA00022806"/>
    </source>
</evidence>
<dbReference type="Gene3D" id="2.40.10.170">
    <property type="match status" value="1"/>
</dbReference>
<keyword evidence="1 9" id="KW-0963">Cytoplasm</keyword>
<dbReference type="GO" id="GO:0005737">
    <property type="term" value="C:cytoplasm"/>
    <property type="evidence" value="ECO:0007669"/>
    <property type="project" value="UniProtKB-SubCell"/>
</dbReference>
<dbReference type="EC" id="3.6.4.-" evidence="9"/>
<dbReference type="NCBIfam" id="TIGR00580">
    <property type="entry name" value="mfd"/>
    <property type="match status" value="1"/>
</dbReference>
<keyword evidence="7 9" id="KW-0238">DNA-binding</keyword>
<evidence type="ECO:0000256" key="2">
    <source>
        <dbReference type="ARBA" id="ARBA00022741"/>
    </source>
</evidence>
<dbReference type="GO" id="GO:0006355">
    <property type="term" value="P:regulation of DNA-templated transcription"/>
    <property type="evidence" value="ECO:0007669"/>
    <property type="project" value="UniProtKB-UniRule"/>
</dbReference>
<dbReference type="RefSeq" id="WP_109262873.1">
    <property type="nucleotide sequence ID" value="NZ_QEWP01000001.1"/>
</dbReference>
<proteinExistence type="inferred from homology"/>
<keyword evidence="13" id="KW-1185">Reference proteome</keyword>
<dbReference type="GO" id="GO:0016787">
    <property type="term" value="F:hydrolase activity"/>
    <property type="evidence" value="ECO:0007669"/>
    <property type="project" value="UniProtKB-KW"/>
</dbReference>
<dbReference type="InterPro" id="IPR004576">
    <property type="entry name" value="Mfd"/>
</dbReference>
<dbReference type="Gene3D" id="3.40.50.300">
    <property type="entry name" value="P-loop containing nucleotide triphosphate hydrolases"/>
    <property type="match status" value="2"/>
</dbReference>
<comment type="subcellular location">
    <subcellularLocation>
        <location evidence="9">Cytoplasm</location>
    </subcellularLocation>
</comment>
<dbReference type="GO" id="GO:0005524">
    <property type="term" value="F:ATP binding"/>
    <property type="evidence" value="ECO:0007669"/>
    <property type="project" value="UniProtKB-UniRule"/>
</dbReference>
<dbReference type="GO" id="GO:0003684">
    <property type="term" value="F:damaged DNA binding"/>
    <property type="evidence" value="ECO:0007669"/>
    <property type="project" value="InterPro"/>
</dbReference>
<evidence type="ECO:0000256" key="3">
    <source>
        <dbReference type="ARBA" id="ARBA00022763"/>
    </source>
</evidence>
<dbReference type="OrthoDB" id="9804325at2"/>
<dbReference type="Gene3D" id="3.30.2060.10">
    <property type="entry name" value="Penicillin-binding protein 1b domain"/>
    <property type="match status" value="1"/>
</dbReference>
<dbReference type="InterPro" id="IPR041471">
    <property type="entry name" value="UvrB_inter"/>
</dbReference>
<dbReference type="SMART" id="SM01058">
    <property type="entry name" value="CarD_TRCF"/>
    <property type="match status" value="1"/>
</dbReference>
<dbReference type="InterPro" id="IPR037235">
    <property type="entry name" value="TRCF-like_C_D7"/>
</dbReference>
<dbReference type="EMBL" id="QEWP01000001">
    <property type="protein sequence ID" value="PWE01423.1"/>
    <property type="molecule type" value="Genomic_DNA"/>
</dbReference>
<evidence type="ECO:0000259" key="11">
    <source>
        <dbReference type="PROSITE" id="PS51194"/>
    </source>
</evidence>
<dbReference type="InterPro" id="IPR001650">
    <property type="entry name" value="Helicase_C-like"/>
</dbReference>
<dbReference type="Pfam" id="PF00271">
    <property type="entry name" value="Helicase_C"/>
    <property type="match status" value="1"/>
</dbReference>
<dbReference type="InterPro" id="IPR011545">
    <property type="entry name" value="DEAD/DEAH_box_helicase_dom"/>
</dbReference>
<dbReference type="InterPro" id="IPR036101">
    <property type="entry name" value="CarD-like/TRCF_RID_sf"/>
</dbReference>
<protein>
    <recommendedName>
        <fullName evidence="9">Transcription-repair-coupling factor</fullName>
        <shortName evidence="9">TRCF</shortName>
        <ecNumber evidence="9">3.6.4.-</ecNumber>
    </recommendedName>
</protein>
<evidence type="ECO:0000256" key="9">
    <source>
        <dbReference type="HAMAP-Rule" id="MF_00969"/>
    </source>
</evidence>
<dbReference type="Gene3D" id="3.90.1150.50">
    <property type="entry name" value="Transcription-repair-coupling factor, D7 domain"/>
    <property type="match status" value="1"/>
</dbReference>
<dbReference type="GO" id="GO:0000716">
    <property type="term" value="P:transcription-coupled nucleotide-excision repair, DNA damage recognition"/>
    <property type="evidence" value="ECO:0007669"/>
    <property type="project" value="UniProtKB-UniRule"/>
</dbReference>
<keyword evidence="5" id="KW-0347">Helicase</keyword>
<dbReference type="PANTHER" id="PTHR47964">
    <property type="entry name" value="ATP-DEPENDENT DNA HELICASE HOMOLOG RECG, CHLOROPLASTIC"/>
    <property type="match status" value="1"/>
</dbReference>
<evidence type="ECO:0000256" key="7">
    <source>
        <dbReference type="ARBA" id="ARBA00023125"/>
    </source>
</evidence>
<keyword evidence="2 9" id="KW-0547">Nucleotide-binding</keyword>
<dbReference type="Pfam" id="PF02559">
    <property type="entry name" value="CarD_TRCF_RID"/>
    <property type="match status" value="1"/>
</dbReference>
<reference evidence="12 13" key="1">
    <citation type="submission" date="2018-05" db="EMBL/GenBank/DDBJ databases">
        <title>Marinilabilia rubrum sp. nov., isolated from saltern sediment.</title>
        <authorList>
            <person name="Zhang R."/>
        </authorList>
    </citation>
    <scope>NUCLEOTIDE SEQUENCE [LARGE SCALE GENOMIC DNA]</scope>
    <source>
        <strain evidence="12 13">WTE16</strain>
    </source>
</reference>
<dbReference type="InterPro" id="IPR005118">
    <property type="entry name" value="TRCF_C"/>
</dbReference>
<comment type="similarity">
    <text evidence="9">In the N-terminal section; belongs to the UvrB family.</text>
</comment>
<dbReference type="Proteomes" id="UP000244956">
    <property type="component" value="Unassembled WGS sequence"/>
</dbReference>
<dbReference type="PROSITE" id="PS51194">
    <property type="entry name" value="HELICASE_CTER"/>
    <property type="match status" value="1"/>
</dbReference>
<keyword evidence="4 9" id="KW-0378">Hydrolase</keyword>
<accession>A0A2U2BEG0</accession>
<sequence length="1143" mass="130291">MVLNTPPLPIFSKTTTFVSKLFPVELSTLLNIFRDHKGLRQLHDWLKTPNGTLLLKGLSGSSAALAGASDQSEFKHLFVLYDKEEAAYFYHDLAQLLGEDQVFFLPSTYKRSPEFGQADSNNVILRTEALEQLQKENNHCLVVTHAEALLEKVPSRQEMTGQSMTINTGDQLDLSFVSEFLQEIDFERADFVYEPGQYSLRGSIIDIYSYSNEDPIRIDFFGDEVESIRTFDIENQLSKKPLNSITILPDLASGQHPHGNHISLPAFLDDQQTKIWAESPHQILEKVRNVFQKVIKANQSDEKIEKIQDLPTPGELLDPEELTTQFEKFPKIIWGSLSGNETAGSTIEFNTSPQPVFKKNFDLLEKDIDTKTRDEYRVFVLSDNPRQLERLRQIFEDRGKKLDYGEIGHALHEGFVDHELKVCIYTDHQIFDRYHKFSLRTDKARAARQSLTIKELTRLNPGDYVVHIDHGVGKFGGLVTSDDNGQKQEAIKLIYRDNDVILVNIHSLHRISKFKGKDGEPPKVNKLGTGAWQRVKDKTKKKVKDIARELIALYAARKSQPGFSFSADSFMQKELEASFIFEDTPDQFKSTQAIKSDMEETTPMDRLVCGDVGFGKTELAVRAAFKAVSDNKQVAILVPTTILALQHYHTFKERLSDFPCNIEYVSRLRKTSSTKKALKELKEGKIDIVIGTHRLVGKDVEFKDLGLLIIDEEQKFGVSVKEKLKRIKINVDTLTLTATPIPRTLQFSLMGARDLSILNTAPPNRHPIITELHVFNEAIITEAISYELERNGQVFFINNRVQNIDELEKTINRWLPDVKTVVAHGQMEGPKLEQIMLDFIEGEYDVLIATTIIESGLDIPNANTIIINNAHHFGLSDLHQLRGRVGRSNRKAFCYLLAPPLTTLTQDARRRLKIIEEFSELGSGFNIAMQDLDIRGAGNMLGAEQSGYIADIGYETYQRILQEAMLELREDEFPELFKNEEKPGEESKNFVSDCQIETDQEVRIPVDYISNTAERMELYRELDNIEKEEDIEAFANKLKDRFGPIPEPTLSLLNIVRLRRQAKAMGITRLLLKNNKARLHFIDNPQSGFYQSGCFGNILQWVQQHPTEVQMQQKGEKLILIIKKAENIERLKDKLKEISSLLQ</sequence>
<dbReference type="Pfam" id="PF03461">
    <property type="entry name" value="TRCF"/>
    <property type="match status" value="1"/>
</dbReference>
<feature type="domain" description="Helicase C-terminal" evidence="11">
    <location>
        <begin position="779"/>
        <end position="933"/>
    </location>
</feature>
<dbReference type="InterPro" id="IPR014001">
    <property type="entry name" value="Helicase_ATP-bd"/>
</dbReference>
<dbReference type="SMART" id="SM00490">
    <property type="entry name" value="HELICc"/>
    <property type="match status" value="1"/>
</dbReference>
<dbReference type="SUPFAM" id="SSF143517">
    <property type="entry name" value="TRCF domain-like"/>
    <property type="match status" value="1"/>
</dbReference>
<dbReference type="InterPro" id="IPR003711">
    <property type="entry name" value="CarD-like/TRCF_RID"/>
</dbReference>
<dbReference type="SMART" id="SM00982">
    <property type="entry name" value="TRCF"/>
    <property type="match status" value="1"/>
</dbReference>